<evidence type="ECO:0000256" key="1">
    <source>
        <dbReference type="SAM" id="MobiDB-lite"/>
    </source>
</evidence>
<proteinExistence type="predicted"/>
<feature type="compositionally biased region" description="Polar residues" evidence="1">
    <location>
        <begin position="157"/>
        <end position="168"/>
    </location>
</feature>
<accession>A0A1Y1IJN8</accession>
<feature type="region of interest" description="Disordered" evidence="1">
    <location>
        <begin position="1"/>
        <end position="110"/>
    </location>
</feature>
<organism evidence="2 3">
    <name type="scientific">Klebsormidium nitens</name>
    <name type="common">Green alga</name>
    <name type="synonym">Ulothrix nitens</name>
    <dbReference type="NCBI Taxonomy" id="105231"/>
    <lineage>
        <taxon>Eukaryota</taxon>
        <taxon>Viridiplantae</taxon>
        <taxon>Streptophyta</taxon>
        <taxon>Klebsormidiophyceae</taxon>
        <taxon>Klebsormidiales</taxon>
        <taxon>Klebsormidiaceae</taxon>
        <taxon>Klebsormidium</taxon>
    </lineage>
</organism>
<gene>
    <name evidence="2" type="ORF">KFL_004630040</name>
</gene>
<feature type="compositionally biased region" description="Low complexity" evidence="1">
    <location>
        <begin position="54"/>
        <end position="70"/>
    </location>
</feature>
<evidence type="ECO:0000313" key="3">
    <source>
        <dbReference type="Proteomes" id="UP000054558"/>
    </source>
</evidence>
<name>A0A1Y1IJN8_KLENI</name>
<dbReference type="AlphaFoldDB" id="A0A1Y1IJN8"/>
<dbReference type="EMBL" id="DF237412">
    <property type="protein sequence ID" value="GAQ88837.1"/>
    <property type="molecule type" value="Genomic_DNA"/>
</dbReference>
<feature type="region of interest" description="Disordered" evidence="1">
    <location>
        <begin position="142"/>
        <end position="178"/>
    </location>
</feature>
<feature type="compositionally biased region" description="Low complexity" evidence="1">
    <location>
        <begin position="15"/>
        <end position="26"/>
    </location>
</feature>
<protein>
    <submittedName>
        <fullName evidence="2">Uncharacterized protein</fullName>
    </submittedName>
</protein>
<sequence>MDTKQQHARASSDNAGAIGWEEAAGELPDNALWRKEESIKGAVPAPPSQPARLPKPSESSNSSNSVAPKNSQDKTDGLPTGFSPTSSEHTPRSTAPEQKPHSTTEVWQPNHWIQSAAASTVRKPAPGELPEPQAVSATVLSDGSDEVGHDDVGAEGTSLSPAKTSDSGAGQGDQDWARNLPPHLLAFHREIEELKGPEHAETRSRLGMKLLRRYLDYVDRRTQLEFMIKAYEFEPLVLETLHKLLSECPPTPTPAARFKPGGDLSTVASTVESFIFGIARTLCEGREKGAFNLLQCDQGLCDWLLKGWKGRLPPPVVAAFSESSPEEITDDAAGLLVALYHMSVHARSHPCLRIQGDDYCLSAALFAWREWGSDLLIFLLNTFYYAIDHPPTLLHSKCTPLGNDPSVSASFHGQLWDAKLTGELQQLLWILRALSLKQSAARAS</sequence>
<dbReference type="Proteomes" id="UP000054558">
    <property type="component" value="Unassembled WGS sequence"/>
</dbReference>
<evidence type="ECO:0000313" key="2">
    <source>
        <dbReference type="EMBL" id="GAQ88837.1"/>
    </source>
</evidence>
<feature type="compositionally biased region" description="Polar residues" evidence="1">
    <location>
        <begin position="82"/>
        <end position="110"/>
    </location>
</feature>
<reference evidence="2 3" key="1">
    <citation type="journal article" date="2014" name="Nat. Commun.">
        <title>Klebsormidium flaccidum genome reveals primary factors for plant terrestrial adaptation.</title>
        <authorList>
            <person name="Hori K."/>
            <person name="Maruyama F."/>
            <person name="Fujisawa T."/>
            <person name="Togashi T."/>
            <person name="Yamamoto N."/>
            <person name="Seo M."/>
            <person name="Sato S."/>
            <person name="Yamada T."/>
            <person name="Mori H."/>
            <person name="Tajima N."/>
            <person name="Moriyama T."/>
            <person name="Ikeuchi M."/>
            <person name="Watanabe M."/>
            <person name="Wada H."/>
            <person name="Kobayashi K."/>
            <person name="Saito M."/>
            <person name="Masuda T."/>
            <person name="Sasaki-Sekimoto Y."/>
            <person name="Mashiguchi K."/>
            <person name="Awai K."/>
            <person name="Shimojima M."/>
            <person name="Masuda S."/>
            <person name="Iwai M."/>
            <person name="Nobusawa T."/>
            <person name="Narise T."/>
            <person name="Kondo S."/>
            <person name="Saito H."/>
            <person name="Sato R."/>
            <person name="Murakawa M."/>
            <person name="Ihara Y."/>
            <person name="Oshima-Yamada Y."/>
            <person name="Ohtaka K."/>
            <person name="Satoh M."/>
            <person name="Sonobe K."/>
            <person name="Ishii M."/>
            <person name="Ohtani R."/>
            <person name="Kanamori-Sato M."/>
            <person name="Honoki R."/>
            <person name="Miyazaki D."/>
            <person name="Mochizuki H."/>
            <person name="Umetsu J."/>
            <person name="Higashi K."/>
            <person name="Shibata D."/>
            <person name="Kamiya Y."/>
            <person name="Sato N."/>
            <person name="Nakamura Y."/>
            <person name="Tabata S."/>
            <person name="Ida S."/>
            <person name="Kurokawa K."/>
            <person name="Ohta H."/>
        </authorList>
    </citation>
    <scope>NUCLEOTIDE SEQUENCE [LARGE SCALE GENOMIC DNA]</scope>
    <source>
        <strain evidence="2 3">NIES-2285</strain>
    </source>
</reference>
<keyword evidence="3" id="KW-1185">Reference proteome</keyword>